<dbReference type="AlphaFoldDB" id="A0A7E4ZY70"/>
<dbReference type="InterPro" id="IPR013126">
    <property type="entry name" value="Hsp_70_fam"/>
</dbReference>
<dbReference type="WBParaSite" id="Pan_g3042.t1">
    <property type="protein sequence ID" value="Pan_g3042.t1"/>
    <property type="gene ID" value="Pan_g3042"/>
</dbReference>
<dbReference type="GO" id="GO:0005524">
    <property type="term" value="F:ATP binding"/>
    <property type="evidence" value="ECO:0007669"/>
    <property type="project" value="UniProtKB-KW"/>
</dbReference>
<evidence type="ECO:0000256" key="1">
    <source>
        <dbReference type="ARBA" id="ARBA00007381"/>
    </source>
</evidence>
<name>A0A7E4ZY70_PANRE</name>
<keyword evidence="3" id="KW-0067">ATP-binding</keyword>
<evidence type="ECO:0000313" key="5">
    <source>
        <dbReference type="WBParaSite" id="Pan_g3042.t1"/>
    </source>
</evidence>
<dbReference type="Gene3D" id="3.30.420.40">
    <property type="match status" value="1"/>
</dbReference>
<dbReference type="SUPFAM" id="SSF53067">
    <property type="entry name" value="Actin-like ATPase domain"/>
    <property type="match status" value="1"/>
</dbReference>
<accession>A0A7E4ZY70</accession>
<protein>
    <submittedName>
        <fullName evidence="5">PEROXIDASE_4 domain-containing protein</fullName>
    </submittedName>
</protein>
<evidence type="ECO:0000256" key="2">
    <source>
        <dbReference type="ARBA" id="ARBA00022741"/>
    </source>
</evidence>
<comment type="similarity">
    <text evidence="1">Belongs to the heat shock protein 70 family.</text>
</comment>
<proteinExistence type="inferred from homology"/>
<evidence type="ECO:0000256" key="3">
    <source>
        <dbReference type="ARBA" id="ARBA00022840"/>
    </source>
</evidence>
<dbReference type="InterPro" id="IPR043129">
    <property type="entry name" value="ATPase_NBD"/>
</dbReference>
<reference evidence="4" key="1">
    <citation type="journal article" date="2013" name="Genetics">
        <title>The draft genome and transcriptome of Panagrellus redivivus are shaped by the harsh demands of a free-living lifestyle.</title>
        <authorList>
            <person name="Srinivasan J."/>
            <person name="Dillman A.R."/>
            <person name="Macchietto M.G."/>
            <person name="Heikkinen L."/>
            <person name="Lakso M."/>
            <person name="Fracchia K.M."/>
            <person name="Antoshechkin I."/>
            <person name="Mortazavi A."/>
            <person name="Wong G."/>
            <person name="Sternberg P.W."/>
        </authorList>
    </citation>
    <scope>NUCLEOTIDE SEQUENCE [LARGE SCALE GENOMIC DNA]</scope>
    <source>
        <strain evidence="4">MT8872</strain>
    </source>
</reference>
<reference evidence="5" key="2">
    <citation type="submission" date="2020-10" db="UniProtKB">
        <authorList>
            <consortium name="WormBaseParasite"/>
        </authorList>
    </citation>
    <scope>IDENTIFICATION</scope>
</reference>
<organism evidence="4 5">
    <name type="scientific">Panagrellus redivivus</name>
    <name type="common">Microworm</name>
    <dbReference type="NCBI Taxonomy" id="6233"/>
    <lineage>
        <taxon>Eukaryota</taxon>
        <taxon>Metazoa</taxon>
        <taxon>Ecdysozoa</taxon>
        <taxon>Nematoda</taxon>
        <taxon>Chromadorea</taxon>
        <taxon>Rhabditida</taxon>
        <taxon>Tylenchina</taxon>
        <taxon>Panagrolaimomorpha</taxon>
        <taxon>Panagrolaimoidea</taxon>
        <taxon>Panagrolaimidae</taxon>
        <taxon>Panagrellus</taxon>
    </lineage>
</organism>
<dbReference type="Pfam" id="PF00012">
    <property type="entry name" value="HSP70"/>
    <property type="match status" value="1"/>
</dbReference>
<dbReference type="Proteomes" id="UP000492821">
    <property type="component" value="Unassembled WGS sequence"/>
</dbReference>
<sequence>MTISGFHFMLSLLKMAAPRSEMRNSAVKHLNCIVTDAVITVLAYFNDFQHQDTKDAAASAGLNVLRIINDPSAAAIAYGLDIKVVDSLRFTFYRRL</sequence>
<evidence type="ECO:0000313" key="4">
    <source>
        <dbReference type="Proteomes" id="UP000492821"/>
    </source>
</evidence>
<dbReference type="GO" id="GO:0140662">
    <property type="term" value="F:ATP-dependent protein folding chaperone"/>
    <property type="evidence" value="ECO:0007669"/>
    <property type="project" value="InterPro"/>
</dbReference>
<keyword evidence="4" id="KW-1185">Reference proteome</keyword>
<dbReference type="FunFam" id="3.30.420.40:FF:000545">
    <property type="entry name" value="Endoplasmic reticulum chaperone BiP"/>
    <property type="match status" value="1"/>
</dbReference>
<dbReference type="PANTHER" id="PTHR19375">
    <property type="entry name" value="HEAT SHOCK PROTEIN 70KDA"/>
    <property type="match status" value="1"/>
</dbReference>
<keyword evidence="2" id="KW-0547">Nucleotide-binding</keyword>